<sequence length="182" mass="20409">MKKKSIILSIALLIAILIAGGSLAWFTSSPSAEVNKFKMGTVKVKVVEEGFENLENVKATTYTKNVQVQSLGTKRTYVRVRLVPEWSDPSLPVSNVVLNLNLGNWTTKQPDGYYYFKYYLKENEITSKLLESVTFTSLPPEYEGKVFTLKVVAEGVQITNGAWKDVWGINTLPFTPEIPWAP</sequence>
<name>A0A1U7M4K3_TISCR</name>
<proteinExistence type="predicted"/>
<dbReference type="NCBIfam" id="TIGR04088">
    <property type="entry name" value="cognate_SipW"/>
    <property type="match status" value="1"/>
</dbReference>
<dbReference type="EMBL" id="LTDM01000043">
    <property type="protein sequence ID" value="OLS02180.1"/>
    <property type="molecule type" value="Genomic_DNA"/>
</dbReference>
<accession>A0A1U7M4K3</accession>
<gene>
    <name evidence="1" type="ORF">TICRE_19990</name>
</gene>
<dbReference type="AlphaFoldDB" id="A0A1U7M4K3"/>
<organism evidence="1 2">
    <name type="scientific">Tissierella creatinophila DSM 6911</name>
    <dbReference type="NCBI Taxonomy" id="1123403"/>
    <lineage>
        <taxon>Bacteria</taxon>
        <taxon>Bacillati</taxon>
        <taxon>Bacillota</taxon>
        <taxon>Tissierellia</taxon>
        <taxon>Tissierellales</taxon>
        <taxon>Tissierellaceae</taxon>
        <taxon>Tissierella</taxon>
    </lineage>
</organism>
<dbReference type="Proteomes" id="UP000186112">
    <property type="component" value="Unassembled WGS sequence"/>
</dbReference>
<keyword evidence="2" id="KW-1185">Reference proteome</keyword>
<reference evidence="1 2" key="1">
    <citation type="submission" date="2016-02" db="EMBL/GenBank/DDBJ databases">
        <title>Genome sequence of Tissierella creatinophila DSM 6911.</title>
        <authorList>
            <person name="Poehlein A."/>
            <person name="Daniel R."/>
        </authorList>
    </citation>
    <scope>NUCLEOTIDE SEQUENCE [LARGE SCALE GENOMIC DNA]</scope>
    <source>
        <strain evidence="1 2">DSM 6911</strain>
    </source>
</reference>
<protein>
    <recommendedName>
        <fullName evidence="3">SipW-cognate class signal peptide</fullName>
    </recommendedName>
</protein>
<comment type="caution">
    <text evidence="1">The sequence shown here is derived from an EMBL/GenBank/DDBJ whole genome shotgun (WGS) entry which is preliminary data.</text>
</comment>
<evidence type="ECO:0000313" key="1">
    <source>
        <dbReference type="EMBL" id="OLS02180.1"/>
    </source>
</evidence>
<dbReference type="RefSeq" id="WP_075727616.1">
    <property type="nucleotide sequence ID" value="NZ_LTDM01000043.1"/>
</dbReference>
<evidence type="ECO:0008006" key="3">
    <source>
        <dbReference type="Google" id="ProtNLM"/>
    </source>
</evidence>
<dbReference type="OrthoDB" id="2063096at2"/>
<dbReference type="InterPro" id="IPR023833">
    <property type="entry name" value="Signal_pept_SipW-depend-type"/>
</dbReference>
<evidence type="ECO:0000313" key="2">
    <source>
        <dbReference type="Proteomes" id="UP000186112"/>
    </source>
</evidence>